<keyword evidence="2 5" id="KW-0223">Dioxygenase</keyword>
<evidence type="ECO:0000256" key="3">
    <source>
        <dbReference type="ARBA" id="ARBA00023002"/>
    </source>
</evidence>
<protein>
    <submittedName>
        <fullName evidence="5">Protocatechuate 3,4-dioxygenase</fullName>
    </submittedName>
</protein>
<dbReference type="GO" id="GO:0008199">
    <property type="term" value="F:ferric iron binding"/>
    <property type="evidence" value="ECO:0007669"/>
    <property type="project" value="InterPro"/>
</dbReference>
<sequence length="208" mass="23209">MKHSNYSRRGFLASVSSVIGGLLVYRSANARALTPRTTEGPFYPRPSMRFADVDNDLVKVEGAVREAGGEIIHLKGVLTDKQGRPLAGHRVEIWQCDVNGKYLHTGDRQSTAYDQGFQGFGHDITDANGAYQFRTIKPTQYPGRTPHIHVKVLSAERELLTTQFYIKDHPNNARDGLFNWMSAEEQEVVSMGFRKGESGIETSVNIIV</sequence>
<evidence type="ECO:0000256" key="2">
    <source>
        <dbReference type="ARBA" id="ARBA00022964"/>
    </source>
</evidence>
<comment type="similarity">
    <text evidence="1">Belongs to the intradiol ring-cleavage dioxygenase family.</text>
</comment>
<dbReference type="InterPro" id="IPR000627">
    <property type="entry name" value="Intradiol_dOase_C"/>
</dbReference>
<evidence type="ECO:0000256" key="1">
    <source>
        <dbReference type="ARBA" id="ARBA00007825"/>
    </source>
</evidence>
<dbReference type="Gene3D" id="2.60.130.10">
    <property type="entry name" value="Aromatic compound dioxygenase"/>
    <property type="match status" value="1"/>
</dbReference>
<evidence type="ECO:0000313" key="6">
    <source>
        <dbReference type="Proteomes" id="UP000245539"/>
    </source>
</evidence>
<dbReference type="AlphaFoldDB" id="A0A317CEQ4"/>
<organism evidence="5 6">
    <name type="scientific">Leucothrix pacifica</name>
    <dbReference type="NCBI Taxonomy" id="1247513"/>
    <lineage>
        <taxon>Bacteria</taxon>
        <taxon>Pseudomonadati</taxon>
        <taxon>Pseudomonadota</taxon>
        <taxon>Gammaproteobacteria</taxon>
        <taxon>Thiotrichales</taxon>
        <taxon>Thiotrichaceae</taxon>
        <taxon>Leucothrix</taxon>
    </lineage>
</organism>
<dbReference type="InterPro" id="IPR050770">
    <property type="entry name" value="Intradiol_RC_Dioxygenase"/>
</dbReference>
<proteinExistence type="inferred from homology"/>
<gene>
    <name evidence="5" type="ORF">DKW60_12365</name>
</gene>
<dbReference type="SUPFAM" id="SSF49482">
    <property type="entry name" value="Aromatic compound dioxygenase"/>
    <property type="match status" value="1"/>
</dbReference>
<name>A0A317CEQ4_9GAMM</name>
<feature type="domain" description="Intradiol ring-cleavage dioxygenases" evidence="4">
    <location>
        <begin position="74"/>
        <end position="102"/>
    </location>
</feature>
<reference evidence="5 6" key="1">
    <citation type="submission" date="2018-05" db="EMBL/GenBank/DDBJ databases">
        <title>Leucothrix arctica sp. nov., isolated from Arctic seawater.</title>
        <authorList>
            <person name="Choi A."/>
            <person name="Baek K."/>
        </authorList>
    </citation>
    <scope>NUCLEOTIDE SEQUENCE [LARGE SCALE GENOMIC DNA]</scope>
    <source>
        <strain evidence="5 6">JCM 18388</strain>
    </source>
</reference>
<dbReference type="Proteomes" id="UP000245539">
    <property type="component" value="Unassembled WGS sequence"/>
</dbReference>
<dbReference type="GO" id="GO:0016702">
    <property type="term" value="F:oxidoreductase activity, acting on single donors with incorporation of molecular oxygen, incorporation of two atoms of oxygen"/>
    <property type="evidence" value="ECO:0007669"/>
    <property type="project" value="InterPro"/>
</dbReference>
<keyword evidence="3" id="KW-0560">Oxidoreductase</keyword>
<dbReference type="PROSITE" id="PS00083">
    <property type="entry name" value="INTRADIOL_DIOXYGENAS"/>
    <property type="match status" value="1"/>
</dbReference>
<dbReference type="PANTHER" id="PTHR33711:SF9">
    <property type="entry name" value="PROTOCATECHUATE 3,4-DIOXYGENASE ALPHA CHAIN"/>
    <property type="match status" value="1"/>
</dbReference>
<dbReference type="RefSeq" id="WP_109837962.1">
    <property type="nucleotide sequence ID" value="NZ_QGKM01000036.1"/>
</dbReference>
<dbReference type="EMBL" id="QGKM01000036">
    <property type="protein sequence ID" value="PWQ96571.1"/>
    <property type="molecule type" value="Genomic_DNA"/>
</dbReference>
<accession>A0A317CEQ4</accession>
<dbReference type="InterPro" id="IPR015889">
    <property type="entry name" value="Intradiol_dOase_core"/>
</dbReference>
<comment type="caution">
    <text evidence="5">The sequence shown here is derived from an EMBL/GenBank/DDBJ whole genome shotgun (WGS) entry which is preliminary data.</text>
</comment>
<evidence type="ECO:0000259" key="4">
    <source>
        <dbReference type="PROSITE" id="PS00083"/>
    </source>
</evidence>
<keyword evidence="6" id="KW-1185">Reference proteome</keyword>
<evidence type="ECO:0000313" key="5">
    <source>
        <dbReference type="EMBL" id="PWQ96571.1"/>
    </source>
</evidence>
<dbReference type="OrthoDB" id="9805815at2"/>
<dbReference type="PANTHER" id="PTHR33711">
    <property type="entry name" value="DIOXYGENASE, PUTATIVE (AFU_ORTHOLOGUE AFUA_2G02910)-RELATED"/>
    <property type="match status" value="1"/>
</dbReference>
<dbReference type="Pfam" id="PF00775">
    <property type="entry name" value="Dioxygenase_C"/>
    <property type="match status" value="1"/>
</dbReference>